<organism evidence="4 5">
    <name type="scientific">Allacma fusca</name>
    <dbReference type="NCBI Taxonomy" id="39272"/>
    <lineage>
        <taxon>Eukaryota</taxon>
        <taxon>Metazoa</taxon>
        <taxon>Ecdysozoa</taxon>
        <taxon>Arthropoda</taxon>
        <taxon>Hexapoda</taxon>
        <taxon>Collembola</taxon>
        <taxon>Symphypleona</taxon>
        <taxon>Sminthuridae</taxon>
        <taxon>Allacma</taxon>
    </lineage>
</organism>
<proteinExistence type="inferred from homology"/>
<accession>A0A8J2PJ66</accession>
<feature type="signal peptide" evidence="2">
    <location>
        <begin position="1"/>
        <end position="20"/>
    </location>
</feature>
<name>A0A8J2PJ66_9HEXA</name>
<dbReference type="InterPro" id="IPR001701">
    <property type="entry name" value="Glyco_hydro_9"/>
</dbReference>
<evidence type="ECO:0000256" key="2">
    <source>
        <dbReference type="SAM" id="SignalP"/>
    </source>
</evidence>
<reference evidence="4" key="1">
    <citation type="submission" date="2021-06" db="EMBL/GenBank/DDBJ databases">
        <authorList>
            <person name="Hodson N. C."/>
            <person name="Mongue J. A."/>
            <person name="Jaron S. K."/>
        </authorList>
    </citation>
    <scope>NUCLEOTIDE SEQUENCE</scope>
</reference>
<comment type="similarity">
    <text evidence="1">Belongs to the glycosyl hydrolase 9 (cellulase E) family.</text>
</comment>
<dbReference type="AlphaFoldDB" id="A0A8J2PJ66"/>
<keyword evidence="1" id="KW-0119">Carbohydrate metabolism</keyword>
<comment type="caution">
    <text evidence="4">The sequence shown here is derived from an EMBL/GenBank/DDBJ whole genome shotgun (WGS) entry which is preliminary data.</text>
</comment>
<keyword evidence="1" id="KW-0624">Polysaccharide degradation</keyword>
<evidence type="ECO:0000259" key="3">
    <source>
        <dbReference type="Pfam" id="PF00759"/>
    </source>
</evidence>
<keyword evidence="2" id="KW-0732">Signal</keyword>
<dbReference type="EMBL" id="CAJVCH010352480">
    <property type="protein sequence ID" value="CAG7815789.1"/>
    <property type="molecule type" value="Genomic_DNA"/>
</dbReference>
<dbReference type="GO" id="GO:0000272">
    <property type="term" value="P:polysaccharide catabolic process"/>
    <property type="evidence" value="ECO:0007669"/>
    <property type="project" value="UniProtKB-KW"/>
</dbReference>
<dbReference type="OrthoDB" id="10257085at2759"/>
<sequence length="455" mass="50005">MASALFLILTFILCLSTSFAGNYNYGDVLGKSILFYEAQRTGKLPSNNRVSWRGDSFLNDQGAFGEDLSGGYFDAGDFVKFVFPMTGAMTMLAWGLVDSKEGYQAAGELNNGLAALKWGTDFLIKAHPTPNRFYCQVGDAEKDHSVWGRPEDWPKNDIRPNLRLTTDKPGSEVVGEAAAALAAASIAFKTENPQYSQTLLTHAQQLYTFANTYRGKYSDSHPIVQEYYNSYTGFGDELAWAAAWLYRATNTASYKTDIDRHWNEFGLNARPSEASWDWKLAQFQVLMAKIDGSSKYVNAAKSFCDWVVNTARKTPKGLVFLSEWGALRHAANAAYVCIQAGSAGINTAAYNAFAKRQIDYMLGDAGRSYVVGFGTNPPQRPHHAASSCPNPPARCDWDDFTKSGPNAHVLTGALVGGPDANDNYVDNRQDYVKNEVTLDYNAGFQSALAALHAMK</sequence>
<dbReference type="PANTHER" id="PTHR22298">
    <property type="entry name" value="ENDO-1,4-BETA-GLUCANASE"/>
    <property type="match status" value="1"/>
</dbReference>
<dbReference type="Proteomes" id="UP000708208">
    <property type="component" value="Unassembled WGS sequence"/>
</dbReference>
<evidence type="ECO:0000256" key="1">
    <source>
        <dbReference type="PROSITE-ProRule" id="PRU10060"/>
    </source>
</evidence>
<keyword evidence="5" id="KW-1185">Reference proteome</keyword>
<dbReference type="GO" id="GO:0004553">
    <property type="term" value="F:hydrolase activity, hydrolyzing O-glycosyl compounds"/>
    <property type="evidence" value="ECO:0007669"/>
    <property type="project" value="UniProtKB-UniRule"/>
</dbReference>
<evidence type="ECO:0000313" key="5">
    <source>
        <dbReference type="Proteomes" id="UP000708208"/>
    </source>
</evidence>
<dbReference type="PROSITE" id="PS00698">
    <property type="entry name" value="GH9_3"/>
    <property type="match status" value="1"/>
</dbReference>
<dbReference type="Pfam" id="PF00759">
    <property type="entry name" value="Glyco_hydro_9"/>
    <property type="match status" value="1"/>
</dbReference>
<feature type="domain" description="Glycoside hydrolase family 9" evidence="3">
    <location>
        <begin position="25"/>
        <end position="448"/>
    </location>
</feature>
<feature type="chain" id="PRO_5035199902" description="Glycoside hydrolase family 9 domain-containing protein" evidence="2">
    <location>
        <begin position="21"/>
        <end position="455"/>
    </location>
</feature>
<feature type="active site" evidence="1">
    <location>
        <position position="426"/>
    </location>
</feature>
<dbReference type="InterPro" id="IPR033126">
    <property type="entry name" value="Glyco_hydro_9_Asp/Glu_AS"/>
</dbReference>
<protein>
    <recommendedName>
        <fullName evidence="3">Glycoside hydrolase family 9 domain-containing protein</fullName>
    </recommendedName>
</protein>
<feature type="active site" evidence="1">
    <location>
        <position position="435"/>
    </location>
</feature>
<keyword evidence="1" id="KW-0326">Glycosidase</keyword>
<evidence type="ECO:0000313" key="4">
    <source>
        <dbReference type="EMBL" id="CAG7815789.1"/>
    </source>
</evidence>
<keyword evidence="1" id="KW-0378">Hydrolase</keyword>
<gene>
    <name evidence="4" type="ORF">AFUS01_LOCUS26443</name>
</gene>